<dbReference type="NCBIfam" id="TIGR03514">
    <property type="entry name" value="GldB_lipo"/>
    <property type="match status" value="1"/>
</dbReference>
<reference evidence="1 2" key="1">
    <citation type="submission" date="2018-03" db="EMBL/GenBank/DDBJ databases">
        <title>Genomic Encyclopedia of Archaeal and Bacterial Type Strains, Phase II (KMG-II): from individual species to whole genera.</title>
        <authorList>
            <person name="Goeker M."/>
        </authorList>
    </citation>
    <scope>NUCLEOTIDE SEQUENCE [LARGE SCALE GENOMIC DNA]</scope>
    <source>
        <strain evidence="1 2">DSM 28057</strain>
    </source>
</reference>
<accession>A0A2P8DPX7</accession>
<dbReference type="OrthoDB" id="976022at2"/>
<keyword evidence="1" id="KW-0449">Lipoprotein</keyword>
<sequence>MKYFRRISIWILVLLMTKACQKKGQECAVDDEILAIEVDFQLVRLEDKFFQAKTEDEFLNLLDNYPEFAKNYLQVDLYSSKEELIEELILVNQDSLMMELFDEVQKYFSDLSDLEEQLKVAFKHIKYYYPEFRIPKVYTFVTGFGSDIYLDKEVLVIGLDYYLPFEHRFQPPDLPQYITKRYQKDYLVPMVAMAFSSQFNRTNMGQNNLLAEMIYYGKAYHFTKSILPCTPDEFIIGYTSDEVAACFTHEELIWSHFVENDLLFTTNPFEIRKYIGEAPFTDAISPDAPGRLGRWLGWNIVDDYRFNNNFSLQELMMESDTEKIFRQSGYKPRR</sequence>
<comment type="caution">
    <text evidence="1">The sequence shown here is derived from an EMBL/GenBank/DDBJ whole genome shotgun (WGS) entry which is preliminary data.</text>
</comment>
<dbReference type="RefSeq" id="WP_106568939.1">
    <property type="nucleotide sequence ID" value="NZ_PYGF01000017.1"/>
</dbReference>
<gene>
    <name evidence="1" type="ORF">CLV48_11740</name>
</gene>
<dbReference type="AlphaFoldDB" id="A0A2P8DPX7"/>
<proteinExistence type="predicted"/>
<name>A0A2P8DPX7_9BACT</name>
<organism evidence="1 2">
    <name type="scientific">Cecembia rubra</name>
    <dbReference type="NCBI Taxonomy" id="1485585"/>
    <lineage>
        <taxon>Bacteria</taxon>
        <taxon>Pseudomonadati</taxon>
        <taxon>Bacteroidota</taxon>
        <taxon>Cytophagia</taxon>
        <taxon>Cytophagales</taxon>
        <taxon>Cyclobacteriaceae</taxon>
        <taxon>Cecembia</taxon>
    </lineage>
</organism>
<dbReference type="Pfam" id="PF25594">
    <property type="entry name" value="GldB_lipo"/>
    <property type="match status" value="1"/>
</dbReference>
<evidence type="ECO:0000313" key="2">
    <source>
        <dbReference type="Proteomes" id="UP000240708"/>
    </source>
</evidence>
<dbReference type="EMBL" id="PYGF01000017">
    <property type="protein sequence ID" value="PSK99254.1"/>
    <property type="molecule type" value="Genomic_DNA"/>
</dbReference>
<dbReference type="InterPro" id="IPR019853">
    <property type="entry name" value="GldB-like"/>
</dbReference>
<dbReference type="Proteomes" id="UP000240708">
    <property type="component" value="Unassembled WGS sequence"/>
</dbReference>
<keyword evidence="2" id="KW-1185">Reference proteome</keyword>
<protein>
    <submittedName>
        <fullName evidence="1">Gliding motility-associated lipoprotein GldB</fullName>
    </submittedName>
</protein>
<evidence type="ECO:0000313" key="1">
    <source>
        <dbReference type="EMBL" id="PSK99254.1"/>
    </source>
</evidence>